<feature type="domain" description="DUF5523" evidence="1">
    <location>
        <begin position="22"/>
        <end position="56"/>
    </location>
</feature>
<organism evidence="2 3">
    <name type="scientific">Rotaria magnacalcarata</name>
    <dbReference type="NCBI Taxonomy" id="392030"/>
    <lineage>
        <taxon>Eukaryota</taxon>
        <taxon>Metazoa</taxon>
        <taxon>Spiralia</taxon>
        <taxon>Gnathifera</taxon>
        <taxon>Rotifera</taxon>
        <taxon>Eurotatoria</taxon>
        <taxon>Bdelloidea</taxon>
        <taxon>Philodinida</taxon>
        <taxon>Philodinidae</taxon>
        <taxon>Rotaria</taxon>
    </lineage>
</organism>
<gene>
    <name evidence="2" type="ORF">BYL167_LOCUS30380</name>
</gene>
<accession>A0A8S2V1U5</accession>
<feature type="non-terminal residue" evidence="2">
    <location>
        <position position="1"/>
    </location>
</feature>
<comment type="caution">
    <text evidence="2">The sequence shown here is derived from an EMBL/GenBank/DDBJ whole genome shotgun (WGS) entry which is preliminary data.</text>
</comment>
<reference evidence="2" key="1">
    <citation type="submission" date="2021-02" db="EMBL/GenBank/DDBJ databases">
        <authorList>
            <person name="Nowell W R."/>
        </authorList>
    </citation>
    <scope>NUCLEOTIDE SEQUENCE</scope>
</reference>
<dbReference type="AlphaFoldDB" id="A0A8S2V1U5"/>
<dbReference type="Proteomes" id="UP000681967">
    <property type="component" value="Unassembled WGS sequence"/>
</dbReference>
<dbReference type="Pfam" id="PF17661">
    <property type="entry name" value="DUF5523"/>
    <property type="match status" value="1"/>
</dbReference>
<evidence type="ECO:0000259" key="1">
    <source>
        <dbReference type="Pfam" id="PF17661"/>
    </source>
</evidence>
<name>A0A8S2V1U5_9BILA</name>
<dbReference type="EMBL" id="CAJOBH010049619">
    <property type="protein sequence ID" value="CAF4372525.1"/>
    <property type="molecule type" value="Genomic_DNA"/>
</dbReference>
<sequence>EQLKYKYIVGRPIGLREKFGDEAFEPRSLEDEGIFVGKKPTVPAKVVNRAEKRIYEECIKDNK</sequence>
<evidence type="ECO:0000313" key="3">
    <source>
        <dbReference type="Proteomes" id="UP000681967"/>
    </source>
</evidence>
<proteinExistence type="predicted"/>
<feature type="non-terminal residue" evidence="2">
    <location>
        <position position="63"/>
    </location>
</feature>
<evidence type="ECO:0000313" key="2">
    <source>
        <dbReference type="EMBL" id="CAF4372525.1"/>
    </source>
</evidence>
<dbReference type="InterPro" id="IPR041510">
    <property type="entry name" value="DUF5523"/>
</dbReference>
<protein>
    <recommendedName>
        <fullName evidence="1">DUF5523 domain-containing protein</fullName>
    </recommendedName>
</protein>